<name>A0A7D9M884_PARCT</name>
<feature type="non-terminal residue" evidence="1">
    <location>
        <position position="130"/>
    </location>
</feature>
<dbReference type="EMBL" id="CACRXK020035438">
    <property type="protein sequence ID" value="CAB4044567.1"/>
    <property type="molecule type" value="Genomic_DNA"/>
</dbReference>
<dbReference type="Proteomes" id="UP001152795">
    <property type="component" value="Unassembled WGS sequence"/>
</dbReference>
<comment type="caution">
    <text evidence="1">The sequence shown here is derived from an EMBL/GenBank/DDBJ whole genome shotgun (WGS) entry which is preliminary data.</text>
</comment>
<protein>
    <submittedName>
        <fullName evidence="1">Nuclear pore complex Nup98-Nup96-like</fullName>
    </submittedName>
</protein>
<keyword evidence="2" id="KW-1185">Reference proteome</keyword>
<dbReference type="AlphaFoldDB" id="A0A7D9M884"/>
<proteinExistence type="predicted"/>
<gene>
    <name evidence="1" type="ORF">PACLA_8A089008</name>
</gene>
<organism evidence="1 2">
    <name type="scientific">Paramuricea clavata</name>
    <name type="common">Red gorgonian</name>
    <name type="synonym">Violescent sea-whip</name>
    <dbReference type="NCBI Taxonomy" id="317549"/>
    <lineage>
        <taxon>Eukaryota</taxon>
        <taxon>Metazoa</taxon>
        <taxon>Cnidaria</taxon>
        <taxon>Anthozoa</taxon>
        <taxon>Octocorallia</taxon>
        <taxon>Malacalcyonacea</taxon>
        <taxon>Plexauridae</taxon>
        <taxon>Paramuricea</taxon>
    </lineage>
</organism>
<sequence>REQVIRKILVRYCILDDDPAYSEKETFLLDNLAVPVVWIHEAKVIRARMENRPKDEAYHLLKSGHFNLSHEVILNRLASSAIINEEYESIKELLVEIAPRENSSQVNHWNTGGQIYLDYIKLWEKFNDIK</sequence>
<evidence type="ECO:0000313" key="2">
    <source>
        <dbReference type="Proteomes" id="UP001152795"/>
    </source>
</evidence>
<reference evidence="1" key="1">
    <citation type="submission" date="2020-04" db="EMBL/GenBank/DDBJ databases">
        <authorList>
            <person name="Alioto T."/>
            <person name="Alioto T."/>
            <person name="Gomez Garrido J."/>
        </authorList>
    </citation>
    <scope>NUCLEOTIDE SEQUENCE</scope>
    <source>
        <strain evidence="1">A484AB</strain>
    </source>
</reference>
<dbReference type="OrthoDB" id="3797628at2759"/>
<feature type="non-terminal residue" evidence="1">
    <location>
        <position position="1"/>
    </location>
</feature>
<accession>A0A7D9M884</accession>
<evidence type="ECO:0000313" key="1">
    <source>
        <dbReference type="EMBL" id="CAB4044567.1"/>
    </source>
</evidence>